<organism evidence="2 3">
    <name type="scientific">Saccharopolyspora hordei</name>
    <dbReference type="NCBI Taxonomy" id="1838"/>
    <lineage>
        <taxon>Bacteria</taxon>
        <taxon>Bacillati</taxon>
        <taxon>Actinomycetota</taxon>
        <taxon>Actinomycetes</taxon>
        <taxon>Pseudonocardiales</taxon>
        <taxon>Pseudonocardiaceae</taxon>
        <taxon>Saccharopolyspora</taxon>
    </lineage>
</organism>
<sequence>MRALTYCVATTIDGFIAEPDRSDPSTSGLLAPPPEYLPHVLAGLPEIVPTHLREPLGIADAEPARFDTVVEGRGSYETGLAAGITNAYAHLEHYVFSRTLTESPDPGVHLVATDPVEKVRELKARPGKGIWLVGGAQLAAALRPEIDELLIKLHPVAAGAGIPLFDGDFRPERFDLVRAEPHPGGIVHLTYRKR</sequence>
<dbReference type="PANTHER" id="PTHR38011:SF11">
    <property type="entry name" value="2,5-DIAMINO-6-RIBOSYLAMINO-4(3H)-PYRIMIDINONE 5'-PHOSPHATE REDUCTASE"/>
    <property type="match status" value="1"/>
</dbReference>
<protein>
    <submittedName>
        <fullName evidence="2">Dihydrofolate reductase</fullName>
    </submittedName>
</protein>
<reference evidence="2 3" key="1">
    <citation type="submission" date="2020-07" db="EMBL/GenBank/DDBJ databases">
        <title>Sequencing the genomes of 1000 actinobacteria strains.</title>
        <authorList>
            <person name="Klenk H.-P."/>
        </authorList>
    </citation>
    <scope>NUCLEOTIDE SEQUENCE [LARGE SCALE GENOMIC DNA]</scope>
    <source>
        <strain evidence="2 3">DSM 44065</strain>
    </source>
</reference>
<dbReference type="Proteomes" id="UP000587002">
    <property type="component" value="Unassembled WGS sequence"/>
</dbReference>
<name>A0A853AFU7_9PSEU</name>
<dbReference type="InterPro" id="IPR002734">
    <property type="entry name" value="RibDG_C"/>
</dbReference>
<proteinExistence type="predicted"/>
<dbReference type="Gene3D" id="3.40.430.10">
    <property type="entry name" value="Dihydrofolate Reductase, subunit A"/>
    <property type="match status" value="1"/>
</dbReference>
<accession>A0A853AFU7</accession>
<evidence type="ECO:0000259" key="1">
    <source>
        <dbReference type="Pfam" id="PF01872"/>
    </source>
</evidence>
<evidence type="ECO:0000313" key="3">
    <source>
        <dbReference type="Proteomes" id="UP000587002"/>
    </source>
</evidence>
<dbReference type="InterPro" id="IPR024072">
    <property type="entry name" value="DHFR-like_dom_sf"/>
</dbReference>
<feature type="domain" description="Bacterial bifunctional deaminase-reductase C-terminal" evidence="1">
    <location>
        <begin position="112"/>
        <end position="182"/>
    </location>
</feature>
<evidence type="ECO:0000313" key="2">
    <source>
        <dbReference type="EMBL" id="NYI82696.1"/>
    </source>
</evidence>
<dbReference type="GO" id="GO:0009231">
    <property type="term" value="P:riboflavin biosynthetic process"/>
    <property type="evidence" value="ECO:0007669"/>
    <property type="project" value="InterPro"/>
</dbReference>
<dbReference type="GO" id="GO:0008703">
    <property type="term" value="F:5-amino-6-(5-phosphoribosylamino)uracil reductase activity"/>
    <property type="evidence" value="ECO:0007669"/>
    <property type="project" value="InterPro"/>
</dbReference>
<dbReference type="RefSeq" id="WP_179718661.1">
    <property type="nucleotide sequence ID" value="NZ_BAABFH010000001.1"/>
</dbReference>
<dbReference type="SUPFAM" id="SSF53597">
    <property type="entry name" value="Dihydrofolate reductase-like"/>
    <property type="match status" value="1"/>
</dbReference>
<dbReference type="Pfam" id="PF01872">
    <property type="entry name" value="RibD_C"/>
    <property type="match status" value="1"/>
</dbReference>
<dbReference type="PANTHER" id="PTHR38011">
    <property type="entry name" value="DIHYDROFOLATE REDUCTASE FAMILY PROTEIN (AFU_ORTHOLOGUE AFUA_8G06820)"/>
    <property type="match status" value="1"/>
</dbReference>
<dbReference type="InterPro" id="IPR050765">
    <property type="entry name" value="Riboflavin_Biosynth_HTPR"/>
</dbReference>
<comment type="caution">
    <text evidence="2">The sequence shown here is derived from an EMBL/GenBank/DDBJ whole genome shotgun (WGS) entry which is preliminary data.</text>
</comment>
<dbReference type="AlphaFoldDB" id="A0A853AFU7"/>
<dbReference type="EMBL" id="JACCFJ010000001">
    <property type="protein sequence ID" value="NYI82696.1"/>
    <property type="molecule type" value="Genomic_DNA"/>
</dbReference>
<keyword evidence="3" id="KW-1185">Reference proteome</keyword>
<gene>
    <name evidence="2" type="ORF">HNR68_001326</name>
</gene>